<organism evidence="4 5">
    <name type="scientific">Minwuia thermotolerans</name>
    <dbReference type="NCBI Taxonomy" id="2056226"/>
    <lineage>
        <taxon>Bacteria</taxon>
        <taxon>Pseudomonadati</taxon>
        <taxon>Pseudomonadota</taxon>
        <taxon>Alphaproteobacteria</taxon>
        <taxon>Minwuiales</taxon>
        <taxon>Minwuiaceae</taxon>
        <taxon>Minwuia</taxon>
    </lineage>
</organism>
<dbReference type="OrthoDB" id="9790785at2"/>
<dbReference type="SUPFAM" id="SSF51735">
    <property type="entry name" value="NAD(P)-binding Rossmann-fold domains"/>
    <property type="match status" value="1"/>
</dbReference>
<dbReference type="GO" id="GO:0016020">
    <property type="term" value="C:membrane"/>
    <property type="evidence" value="ECO:0007669"/>
    <property type="project" value="TreeGrafter"/>
</dbReference>
<evidence type="ECO:0000256" key="2">
    <source>
        <dbReference type="ARBA" id="ARBA00023002"/>
    </source>
</evidence>
<dbReference type="InterPro" id="IPR036291">
    <property type="entry name" value="NAD(P)-bd_dom_sf"/>
</dbReference>
<dbReference type="EMBL" id="PHIG01000032">
    <property type="protein sequence ID" value="PJK29750.1"/>
    <property type="molecule type" value="Genomic_DNA"/>
</dbReference>
<dbReference type="GO" id="GO:0016491">
    <property type="term" value="F:oxidoreductase activity"/>
    <property type="evidence" value="ECO:0007669"/>
    <property type="project" value="UniProtKB-KW"/>
</dbReference>
<dbReference type="Pfam" id="PF00106">
    <property type="entry name" value="adh_short"/>
    <property type="match status" value="1"/>
</dbReference>
<comment type="caution">
    <text evidence="4">The sequence shown here is derived from an EMBL/GenBank/DDBJ whole genome shotgun (WGS) entry which is preliminary data.</text>
</comment>
<dbReference type="RefSeq" id="WP_109793927.1">
    <property type="nucleotide sequence ID" value="NZ_PHIG01000032.1"/>
</dbReference>
<dbReference type="Gene3D" id="3.40.50.720">
    <property type="entry name" value="NAD(P)-binding Rossmann-like Domain"/>
    <property type="match status" value="1"/>
</dbReference>
<dbReference type="AlphaFoldDB" id="A0A2M9G232"/>
<dbReference type="PRINTS" id="PR00080">
    <property type="entry name" value="SDRFAMILY"/>
</dbReference>
<keyword evidence="5" id="KW-1185">Reference proteome</keyword>
<dbReference type="PRINTS" id="PR00081">
    <property type="entry name" value="GDHRDH"/>
</dbReference>
<dbReference type="PANTHER" id="PTHR44196:SF4">
    <property type="entry name" value="SHORT CHAIN DEHYDROGENASE"/>
    <property type="match status" value="1"/>
</dbReference>
<protein>
    <submittedName>
        <fullName evidence="4">Oxidoreductase</fullName>
    </submittedName>
</protein>
<name>A0A2M9G232_9PROT</name>
<comment type="similarity">
    <text evidence="1 3">Belongs to the short-chain dehydrogenases/reductases (SDR) family.</text>
</comment>
<reference evidence="4 5" key="1">
    <citation type="submission" date="2017-11" db="EMBL/GenBank/DDBJ databases">
        <title>Draft genome sequence of Rhizobiales bacterium SY3-13.</title>
        <authorList>
            <person name="Sun C."/>
        </authorList>
    </citation>
    <scope>NUCLEOTIDE SEQUENCE [LARGE SCALE GENOMIC DNA]</scope>
    <source>
        <strain evidence="4 5">SY3-13</strain>
    </source>
</reference>
<evidence type="ECO:0000313" key="5">
    <source>
        <dbReference type="Proteomes" id="UP000229498"/>
    </source>
</evidence>
<evidence type="ECO:0000256" key="3">
    <source>
        <dbReference type="RuleBase" id="RU000363"/>
    </source>
</evidence>
<dbReference type="PANTHER" id="PTHR44196">
    <property type="entry name" value="DEHYDROGENASE/REDUCTASE SDR FAMILY MEMBER 7B"/>
    <property type="match status" value="1"/>
</dbReference>
<sequence>MNDRNRLKRLEGRIALVTGASRGIGAAIARRYAAEGAHVVAVARNAGKLEELDDEIARLGGSATLVPMDLKEWQSIDGLAAPLAERFGRLDILVGNAGLLGTLTPMAEIQPDEWESVFRVNVHANWRLIRATDPLLRRSDAGRVLFVTSGITRRAAPYWGVYATTKAALEKLAQTYAAEVDKTAVRVNVINPGPTRTAMRATAFPGENPDTLPHPDEIMEAFVAAAMPDFQGNGLWIAADETAQAAGPAN</sequence>
<accession>A0A2M9G232</accession>
<keyword evidence="2" id="KW-0560">Oxidoreductase</keyword>
<dbReference type="InterPro" id="IPR002347">
    <property type="entry name" value="SDR_fam"/>
</dbReference>
<evidence type="ECO:0000313" key="4">
    <source>
        <dbReference type="EMBL" id="PJK29750.1"/>
    </source>
</evidence>
<evidence type="ECO:0000256" key="1">
    <source>
        <dbReference type="ARBA" id="ARBA00006484"/>
    </source>
</evidence>
<gene>
    <name evidence="4" type="ORF">CVT23_11335</name>
</gene>
<dbReference type="FunFam" id="3.40.50.720:FF:000084">
    <property type="entry name" value="Short-chain dehydrogenase reductase"/>
    <property type="match status" value="1"/>
</dbReference>
<dbReference type="Proteomes" id="UP000229498">
    <property type="component" value="Unassembled WGS sequence"/>
</dbReference>
<proteinExistence type="inferred from homology"/>